<keyword evidence="3" id="KW-1185">Reference proteome</keyword>
<reference evidence="3" key="1">
    <citation type="journal article" date="2012" name="Nat. Genet.">
        <title>Lifestyle transitions in plant pathogenic Colletotrichum fungi deciphered by genome and transcriptome analyses.</title>
        <authorList>
            <person name="O'Connell R.J."/>
            <person name="Thon M.R."/>
            <person name="Hacquard S."/>
            <person name="Amyotte S.G."/>
            <person name="Kleemann J."/>
            <person name="Torres M.F."/>
            <person name="Damm U."/>
            <person name="Buiate E.A."/>
            <person name="Epstein L."/>
            <person name="Alkan N."/>
            <person name="Altmueller J."/>
            <person name="Alvarado-Balderrama L."/>
            <person name="Bauser C.A."/>
            <person name="Becker C."/>
            <person name="Birren B.W."/>
            <person name="Chen Z."/>
            <person name="Choi J."/>
            <person name="Crouch J.A."/>
            <person name="Duvick J.P."/>
            <person name="Farman M.A."/>
            <person name="Gan P."/>
            <person name="Heiman D."/>
            <person name="Henrissat B."/>
            <person name="Howard R.J."/>
            <person name="Kabbage M."/>
            <person name="Koch C."/>
            <person name="Kracher B."/>
            <person name="Kubo Y."/>
            <person name="Law A.D."/>
            <person name="Lebrun M.-H."/>
            <person name="Lee Y.-H."/>
            <person name="Miyara I."/>
            <person name="Moore N."/>
            <person name="Neumann U."/>
            <person name="Nordstroem K."/>
            <person name="Panaccione D.G."/>
            <person name="Panstruga R."/>
            <person name="Place M."/>
            <person name="Proctor R.H."/>
            <person name="Prusky D."/>
            <person name="Rech G."/>
            <person name="Reinhardt R."/>
            <person name="Rollins J.A."/>
            <person name="Rounsley S."/>
            <person name="Schardl C.L."/>
            <person name="Schwartz D.C."/>
            <person name="Shenoy N."/>
            <person name="Shirasu K."/>
            <person name="Sikhakolli U.R."/>
            <person name="Stueber K."/>
            <person name="Sukno S.A."/>
            <person name="Sweigard J.A."/>
            <person name="Takano Y."/>
            <person name="Takahara H."/>
            <person name="Trail F."/>
            <person name="van der Does H.C."/>
            <person name="Voll L.M."/>
            <person name="Will I."/>
            <person name="Young S."/>
            <person name="Zeng Q."/>
            <person name="Zhang J."/>
            <person name="Zhou S."/>
            <person name="Dickman M.B."/>
            <person name="Schulze-Lefert P."/>
            <person name="Ver Loren van Themaat E."/>
            <person name="Ma L.-J."/>
            <person name="Vaillancourt L.J."/>
        </authorList>
    </citation>
    <scope>NUCLEOTIDE SEQUENCE [LARGE SCALE GENOMIC DNA]</scope>
    <source>
        <strain evidence="3">M1.001 / M2 / FGSC 10212</strain>
    </source>
</reference>
<evidence type="ECO:0000256" key="1">
    <source>
        <dbReference type="SAM" id="MobiDB-lite"/>
    </source>
</evidence>
<protein>
    <recommendedName>
        <fullName evidence="4">Apple domain-containing protein</fullName>
    </recommendedName>
</protein>
<evidence type="ECO:0008006" key="4">
    <source>
        <dbReference type="Google" id="ProtNLM"/>
    </source>
</evidence>
<gene>
    <name evidence="2" type="ORF">GLRG_05580</name>
</gene>
<dbReference type="HOGENOM" id="CLU_2291503_0_0_1"/>
<dbReference type="EMBL" id="GG697349">
    <property type="protein sequence ID" value="EFQ30436.1"/>
    <property type="molecule type" value="Genomic_DNA"/>
</dbReference>
<dbReference type="AlphaFoldDB" id="E3QHU8"/>
<evidence type="ECO:0000313" key="2">
    <source>
        <dbReference type="EMBL" id="EFQ30436.1"/>
    </source>
</evidence>
<feature type="region of interest" description="Disordered" evidence="1">
    <location>
        <begin position="78"/>
        <end position="101"/>
    </location>
</feature>
<dbReference type="VEuPathDB" id="FungiDB:GLRG_05580"/>
<proteinExistence type="predicted"/>
<organism evidence="3">
    <name type="scientific">Colletotrichum graminicola (strain M1.001 / M2 / FGSC 10212)</name>
    <name type="common">Maize anthracnose fungus</name>
    <name type="synonym">Glomerella graminicola</name>
    <dbReference type="NCBI Taxonomy" id="645133"/>
    <lineage>
        <taxon>Eukaryota</taxon>
        <taxon>Fungi</taxon>
        <taxon>Dikarya</taxon>
        <taxon>Ascomycota</taxon>
        <taxon>Pezizomycotina</taxon>
        <taxon>Sordariomycetes</taxon>
        <taxon>Hypocreomycetidae</taxon>
        <taxon>Glomerellales</taxon>
        <taxon>Glomerellaceae</taxon>
        <taxon>Colletotrichum</taxon>
        <taxon>Colletotrichum graminicola species complex</taxon>
    </lineage>
</organism>
<feature type="region of interest" description="Disordered" evidence="1">
    <location>
        <begin position="44"/>
        <end position="65"/>
    </location>
</feature>
<accession>E3QHU8</accession>
<dbReference type="Proteomes" id="UP000008782">
    <property type="component" value="Unassembled WGS sequence"/>
</dbReference>
<name>E3QHU8_COLGM</name>
<sequence length="101" mass="10949">MSLGECSNICKANPQCLSFQFTDYGRGEMACYTFNLPAAAAIVPDTANSPDPEPESDADADLFNTNLDTNLDADLDADLDANLDADPNHRPSPNLWRDGLR</sequence>
<dbReference type="RefSeq" id="XP_008094456.1">
    <property type="nucleotide sequence ID" value="XM_008096265.1"/>
</dbReference>
<evidence type="ECO:0000313" key="3">
    <source>
        <dbReference type="Proteomes" id="UP000008782"/>
    </source>
</evidence>
<dbReference type="GeneID" id="24410945"/>